<dbReference type="GO" id="GO:0005778">
    <property type="term" value="C:peroxisomal membrane"/>
    <property type="evidence" value="ECO:0007669"/>
    <property type="project" value="UniProtKB-ARBA"/>
</dbReference>
<feature type="compositionally biased region" description="Polar residues" evidence="1">
    <location>
        <begin position="155"/>
        <end position="164"/>
    </location>
</feature>
<feature type="region of interest" description="Disordered" evidence="1">
    <location>
        <begin position="155"/>
        <end position="293"/>
    </location>
</feature>
<feature type="region of interest" description="Disordered" evidence="1">
    <location>
        <begin position="357"/>
        <end position="397"/>
    </location>
</feature>
<sequence length="723" mass="80345">MTENLPALSLLDEESRSSITHHLVKHKNSQFRSASRKAKKHAHKFGRSNSPSSHRNAVSSDTPLDVLEPLTERNSMEDLPWDPTAAQLNGNPTDGRPDAESWGGQVSLAAAKIGLSASWGGQEEDVLVEERDCDSPRAPPSLTFLESLASTVTDTFTAPNTRSPSPIHRPYSDRHRLFPHRSSSTPPSKSSLAENPFEPPADFFRILPPTPSVHNLSRSSSLGNGSPCHDYLPGTTHSSSSTPSPPSIPSGIPSANSSPLSPPSDLYTSLLPSPLRSPGSLSPNAAHRRLPRVITDQHCVDSTLSSSPVAMSANNEYPFLPTITAIKKTPSASSAASPFLPAITDRPLFSRPASFLSRTTSADDASGKSWTESDREDHLHRETSNQSAESASLAPFPSSGDLALTRSGRLAEHAARKLKSLRKSTNTSKIDRLLCEAGQTIDVEEGNVVWVRLWENQRGILFFGTPRFSANILFPLDPAPFTRPGNTKQECQTPYNLKTYQLPDGTWKWASEWMVNMKRDGETDEKGWEYNSIFQPHGWHCSLPWHGWKGWVRRREWIRLRVKPNPCKQIEALPAATNVFQNDNKWSDSPFSPIDNTRTLAARTRTPTWAGIHFQLDEAVKTLASRRVDRERLEVLAEWLEGGDRIGGLRWVIEHKLPELLRVFTFESYRSQAIDLVRRIQPRWTFTLIDPVRSESMTDSDEPDLQVRQTSNGSSIGLVVPRF</sequence>
<evidence type="ECO:0000259" key="2">
    <source>
        <dbReference type="Pfam" id="PF06398"/>
    </source>
</evidence>
<evidence type="ECO:0000313" key="3">
    <source>
        <dbReference type="EMBL" id="CED85639.1"/>
    </source>
</evidence>
<feature type="compositionally biased region" description="Low complexity" evidence="1">
    <location>
        <begin position="182"/>
        <end position="191"/>
    </location>
</feature>
<dbReference type="GO" id="GO:0007031">
    <property type="term" value="P:peroxisome organization"/>
    <property type="evidence" value="ECO:0007669"/>
    <property type="project" value="UniProtKB-ARBA"/>
</dbReference>
<feature type="compositionally biased region" description="Polar residues" evidence="1">
    <location>
        <begin position="47"/>
        <end position="62"/>
    </location>
</feature>
<dbReference type="InterPro" id="IPR010482">
    <property type="entry name" value="TECPR1-like_DysF"/>
</dbReference>
<dbReference type="InterPro" id="IPR051513">
    <property type="entry name" value="Tectonin_beta-prop"/>
</dbReference>
<feature type="compositionally biased region" description="Low complexity" evidence="1">
    <location>
        <begin position="233"/>
        <end position="242"/>
    </location>
</feature>
<name>A0A0F7SXX3_PHARH</name>
<accession>A0A0F7SXX3</accession>
<protein>
    <submittedName>
        <fullName evidence="3">Peroxin/Dysferlin domain</fullName>
    </submittedName>
</protein>
<dbReference type="EMBL" id="LN483332">
    <property type="protein sequence ID" value="CED85639.1"/>
    <property type="molecule type" value="Genomic_DNA"/>
</dbReference>
<organism evidence="3">
    <name type="scientific">Phaffia rhodozyma</name>
    <name type="common">Yeast</name>
    <name type="synonym">Xanthophyllomyces dendrorhous</name>
    <dbReference type="NCBI Taxonomy" id="264483"/>
    <lineage>
        <taxon>Eukaryota</taxon>
        <taxon>Fungi</taxon>
        <taxon>Dikarya</taxon>
        <taxon>Basidiomycota</taxon>
        <taxon>Agaricomycotina</taxon>
        <taxon>Tremellomycetes</taxon>
        <taxon>Cystofilobasidiales</taxon>
        <taxon>Mrakiaceae</taxon>
        <taxon>Phaffia</taxon>
    </lineage>
</organism>
<dbReference type="Pfam" id="PF06398">
    <property type="entry name" value="Pex24p"/>
    <property type="match status" value="1"/>
</dbReference>
<dbReference type="PANTHER" id="PTHR23250">
    <property type="entry name" value="DYSFERLIN-RELATED"/>
    <property type="match status" value="1"/>
</dbReference>
<dbReference type="PANTHER" id="PTHR23250:SF1">
    <property type="entry name" value="TECTONIN BETA-PROPELLER REPEAT-CONTAINING PROTEIN 1"/>
    <property type="match status" value="1"/>
</dbReference>
<proteinExistence type="predicted"/>
<feature type="region of interest" description="Disordered" evidence="1">
    <location>
        <begin position="1"/>
        <end position="102"/>
    </location>
</feature>
<feature type="compositionally biased region" description="Low complexity" evidence="1">
    <location>
        <begin position="249"/>
        <end position="283"/>
    </location>
</feature>
<reference evidence="3" key="1">
    <citation type="submission" date="2014-08" db="EMBL/GenBank/DDBJ databases">
        <authorList>
            <person name="Sharma Rahul"/>
            <person name="Thines Marco"/>
        </authorList>
    </citation>
    <scope>NUCLEOTIDE SEQUENCE</scope>
</reference>
<feature type="domain" description="TECPR1-like DysF" evidence="2">
    <location>
        <begin position="431"/>
        <end position="559"/>
    </location>
</feature>
<feature type="compositionally biased region" description="Basic residues" evidence="1">
    <location>
        <begin position="22"/>
        <end position="46"/>
    </location>
</feature>
<evidence type="ECO:0000256" key="1">
    <source>
        <dbReference type="SAM" id="MobiDB-lite"/>
    </source>
</evidence>
<feature type="compositionally biased region" description="Low complexity" evidence="1">
    <location>
        <begin position="215"/>
        <end position="226"/>
    </location>
</feature>
<dbReference type="AlphaFoldDB" id="A0A0F7SXX3"/>
<feature type="compositionally biased region" description="Basic and acidic residues" evidence="1">
    <location>
        <begin position="371"/>
        <end position="383"/>
    </location>
</feature>